<sequence>MKRGDVALAVFPNTDGLTAKLRPVVIIQADGLDTGLPQVLVAMVTSNLRRQGKPYRVFIPLASAEGRASGLLSDSVVMADCVATIAVKAVNRVIGRMGREALDRALKVTLDL</sequence>
<dbReference type="SUPFAM" id="SSF50118">
    <property type="entry name" value="Cell growth inhibitor/plasmid maintenance toxic component"/>
    <property type="match status" value="1"/>
</dbReference>
<dbReference type="InterPro" id="IPR003477">
    <property type="entry name" value="PemK-like"/>
</dbReference>
<keyword evidence="2" id="KW-1185">Reference proteome</keyword>
<evidence type="ECO:0000313" key="2">
    <source>
        <dbReference type="Proteomes" id="UP000004662"/>
    </source>
</evidence>
<reference evidence="2" key="1">
    <citation type="journal article" date="2015" name="Genome Announc.">
        <title>High-Quality Draft Genome Sequence of Desulfovibrio carbinoliphilus FW-101-2B, an Organic Acid-Oxidizing Sulfate-Reducing Bacterium Isolated from Uranium(VI)-Contaminated Groundwater.</title>
        <authorList>
            <person name="Ramsay B.D."/>
            <person name="Hwang C."/>
            <person name="Woo H.L."/>
            <person name="Carroll S.L."/>
            <person name="Lucas S."/>
            <person name="Han J."/>
            <person name="Lapidus A.L."/>
            <person name="Cheng J.F."/>
            <person name="Goodwin L.A."/>
            <person name="Pitluck S."/>
            <person name="Peters L."/>
            <person name="Chertkov O."/>
            <person name="Held B."/>
            <person name="Detter J.C."/>
            <person name="Han C.S."/>
            <person name="Tapia R."/>
            <person name="Land M.L."/>
            <person name="Hauser L.J."/>
            <person name="Kyrpides N.C."/>
            <person name="Ivanova N.N."/>
            <person name="Mikhailova N."/>
            <person name="Pagani I."/>
            <person name="Woyke T."/>
            <person name="Arkin A.P."/>
            <person name="Dehal P."/>
            <person name="Chivian D."/>
            <person name="Criddle C.S."/>
            <person name="Wu W."/>
            <person name="Chakraborty R."/>
            <person name="Hazen T.C."/>
            <person name="Fields M.W."/>
        </authorList>
    </citation>
    <scope>NUCLEOTIDE SEQUENCE [LARGE SCALE GENOMIC DNA]</scope>
    <source>
        <strain evidence="2">FW-101-2B</strain>
    </source>
</reference>
<dbReference type="GO" id="GO:0004521">
    <property type="term" value="F:RNA endonuclease activity"/>
    <property type="evidence" value="ECO:0007669"/>
    <property type="project" value="TreeGrafter"/>
</dbReference>
<dbReference type="STRING" id="694327.DFW101_2872"/>
<accession>G7QBL1</accession>
<dbReference type="GO" id="GO:0003677">
    <property type="term" value="F:DNA binding"/>
    <property type="evidence" value="ECO:0007669"/>
    <property type="project" value="InterPro"/>
</dbReference>
<dbReference type="EMBL" id="CM001368">
    <property type="protein sequence ID" value="EHJ48874.1"/>
    <property type="molecule type" value="Genomic_DNA"/>
</dbReference>
<dbReference type="Proteomes" id="UP000004662">
    <property type="component" value="Chromosome"/>
</dbReference>
<dbReference type="GO" id="GO:0006402">
    <property type="term" value="P:mRNA catabolic process"/>
    <property type="evidence" value="ECO:0007669"/>
    <property type="project" value="TreeGrafter"/>
</dbReference>
<protein>
    <submittedName>
        <fullName evidence="1">Transcriptional modulator of MazE/toxin, MazF</fullName>
    </submittedName>
</protein>
<organism evidence="1 2">
    <name type="scientific">Solidesulfovibrio carbinoliphilus subsp. oakridgensis</name>
    <dbReference type="NCBI Taxonomy" id="694327"/>
    <lineage>
        <taxon>Bacteria</taxon>
        <taxon>Pseudomonadati</taxon>
        <taxon>Thermodesulfobacteriota</taxon>
        <taxon>Desulfovibrionia</taxon>
        <taxon>Desulfovibrionales</taxon>
        <taxon>Desulfovibrionaceae</taxon>
        <taxon>Solidesulfovibrio</taxon>
    </lineage>
</organism>
<dbReference type="HOGENOM" id="CLU_121823_6_3_7"/>
<proteinExistence type="predicted"/>
<dbReference type="GO" id="GO:0016075">
    <property type="term" value="P:rRNA catabolic process"/>
    <property type="evidence" value="ECO:0007669"/>
    <property type="project" value="TreeGrafter"/>
</dbReference>
<gene>
    <name evidence="1" type="ORF">DFW101_2872</name>
</gene>
<dbReference type="AlphaFoldDB" id="G7QBL1"/>
<dbReference type="Pfam" id="PF02452">
    <property type="entry name" value="PemK_toxin"/>
    <property type="match status" value="1"/>
</dbReference>
<dbReference type="InterPro" id="IPR011067">
    <property type="entry name" value="Plasmid_toxin/cell-grow_inhib"/>
</dbReference>
<dbReference type="PANTHER" id="PTHR33988:SF2">
    <property type="entry name" value="ENDORIBONUCLEASE MAZF"/>
    <property type="match status" value="1"/>
</dbReference>
<evidence type="ECO:0000313" key="1">
    <source>
        <dbReference type="EMBL" id="EHJ48874.1"/>
    </source>
</evidence>
<dbReference type="RefSeq" id="WP_009182234.1">
    <property type="nucleotide sequence ID" value="NZ_CM001368.1"/>
</dbReference>
<dbReference type="PANTHER" id="PTHR33988">
    <property type="entry name" value="ENDORIBONUCLEASE MAZF-RELATED"/>
    <property type="match status" value="1"/>
</dbReference>
<dbReference type="eggNOG" id="COG2337">
    <property type="taxonomic scope" value="Bacteria"/>
</dbReference>
<name>G7QBL1_9BACT</name>
<dbReference type="Gene3D" id="2.30.30.110">
    <property type="match status" value="1"/>
</dbReference>